<dbReference type="SUPFAM" id="SSF46689">
    <property type="entry name" value="Homeodomain-like"/>
    <property type="match status" value="1"/>
</dbReference>
<dbReference type="GO" id="GO:0003677">
    <property type="term" value="F:DNA binding"/>
    <property type="evidence" value="ECO:0007669"/>
    <property type="project" value="InterPro"/>
</dbReference>
<keyword evidence="1" id="KW-0175">Coiled coil</keyword>
<dbReference type="GO" id="GO:0006313">
    <property type="term" value="P:DNA transposition"/>
    <property type="evidence" value="ECO:0007669"/>
    <property type="project" value="InterPro"/>
</dbReference>
<dbReference type="AlphaFoldDB" id="A0A6N7WWM7"/>
<dbReference type="RefSeq" id="WP_154541906.1">
    <property type="nucleotide sequence ID" value="NZ_VUND01000002.1"/>
</dbReference>
<feature type="coiled-coil region" evidence="1">
    <location>
        <begin position="186"/>
        <end position="213"/>
    </location>
</feature>
<dbReference type="Pfam" id="PF01527">
    <property type="entry name" value="HTH_Tnp_1"/>
    <property type="match status" value="1"/>
</dbReference>
<sequence length="234" mass="25885">MEDCAYTLEQRKRAVEPCIKHGLKATATIRELGYPSRVQLAAWHREWLETGGSLHERSRASEAYSAEQKRAAVDHYLEHGRRNAHARRELGYPKSCQKLADRIEGLAPSERRTTEPRTFTLEQRRRAAAAFVGRAGSAREIADEAGSSRCTLYKWKRKLLGEGPDMTETKHGAPAQGAGDGDGKAVRATQADIDALAARKRELVEELRRLELGRDVMEGTLELLGKGAGADPAN</sequence>
<gene>
    <name evidence="3" type="ORF">FYJ69_08965</name>
</gene>
<accession>A0A6N7WWM7</accession>
<protein>
    <recommendedName>
        <fullName evidence="5">Transposase</fullName>
    </recommendedName>
</protein>
<proteinExistence type="predicted"/>
<feature type="region of interest" description="Disordered" evidence="2">
    <location>
        <begin position="164"/>
        <end position="186"/>
    </location>
</feature>
<evidence type="ECO:0008006" key="5">
    <source>
        <dbReference type="Google" id="ProtNLM"/>
    </source>
</evidence>
<dbReference type="EMBL" id="VUND01000002">
    <property type="protein sequence ID" value="MST61020.1"/>
    <property type="molecule type" value="Genomic_DNA"/>
</dbReference>
<reference evidence="3 4" key="1">
    <citation type="submission" date="2019-08" db="EMBL/GenBank/DDBJ databases">
        <title>In-depth cultivation of the pig gut microbiome towards novel bacterial diversity and tailored functional studies.</title>
        <authorList>
            <person name="Wylensek D."/>
            <person name="Hitch T.C.A."/>
            <person name="Clavel T."/>
        </authorList>
    </citation>
    <scope>NUCLEOTIDE SEQUENCE [LARGE SCALE GENOMIC DNA]</scope>
    <source>
        <strain evidence="3 4">WB01_CNA04</strain>
    </source>
</reference>
<dbReference type="Proteomes" id="UP000434342">
    <property type="component" value="Unassembled WGS sequence"/>
</dbReference>
<name>A0A6N7WWM7_9ACTN</name>
<dbReference type="InterPro" id="IPR002514">
    <property type="entry name" value="Transposase_8"/>
</dbReference>
<comment type="caution">
    <text evidence="3">The sequence shown here is derived from an EMBL/GenBank/DDBJ whole genome shotgun (WGS) entry which is preliminary data.</text>
</comment>
<evidence type="ECO:0000313" key="3">
    <source>
        <dbReference type="EMBL" id="MST61020.1"/>
    </source>
</evidence>
<evidence type="ECO:0000256" key="1">
    <source>
        <dbReference type="SAM" id="Coils"/>
    </source>
</evidence>
<dbReference type="InterPro" id="IPR009057">
    <property type="entry name" value="Homeodomain-like_sf"/>
</dbReference>
<organism evidence="3 4">
    <name type="scientific">Parafannyhessea umbonata</name>
    <dbReference type="NCBI Taxonomy" id="604330"/>
    <lineage>
        <taxon>Bacteria</taxon>
        <taxon>Bacillati</taxon>
        <taxon>Actinomycetota</taxon>
        <taxon>Coriobacteriia</taxon>
        <taxon>Coriobacteriales</taxon>
        <taxon>Atopobiaceae</taxon>
        <taxon>Parafannyhessea</taxon>
    </lineage>
</organism>
<dbReference type="GO" id="GO:0004803">
    <property type="term" value="F:transposase activity"/>
    <property type="evidence" value="ECO:0007669"/>
    <property type="project" value="InterPro"/>
</dbReference>
<evidence type="ECO:0000256" key="2">
    <source>
        <dbReference type="SAM" id="MobiDB-lite"/>
    </source>
</evidence>
<evidence type="ECO:0000313" key="4">
    <source>
        <dbReference type="Proteomes" id="UP000434342"/>
    </source>
</evidence>